<dbReference type="InterPro" id="IPR006045">
    <property type="entry name" value="Cupin_1"/>
</dbReference>
<dbReference type="SMART" id="SM00835">
    <property type="entry name" value="Cupin_1"/>
    <property type="match status" value="2"/>
</dbReference>
<dbReference type="InterPro" id="IPR006044">
    <property type="entry name" value="11S_seedstore_pln"/>
</dbReference>
<dbReference type="Gene3D" id="2.60.120.10">
    <property type="entry name" value="Jelly Rolls"/>
    <property type="match status" value="2"/>
</dbReference>
<protein>
    <recommendedName>
        <fullName evidence="5">Cupin type-1 domain-containing protein</fullName>
    </recommendedName>
</protein>
<comment type="similarity">
    <text evidence="1">Belongs to the 11S seed storage protein (globulins) family.</text>
</comment>
<dbReference type="PANTHER" id="PTHR31189">
    <property type="entry name" value="OS03G0336100 PROTEIN-RELATED"/>
    <property type="match status" value="1"/>
</dbReference>
<comment type="caution">
    <text evidence="6">The sequence shown here is derived from an EMBL/GenBank/DDBJ whole genome shotgun (WGS) entry which is preliminary data.</text>
</comment>
<keyword evidence="3" id="KW-0708">Seed storage protein</keyword>
<dbReference type="SUPFAM" id="SSF51182">
    <property type="entry name" value="RmlC-like cupins"/>
    <property type="match status" value="2"/>
</dbReference>
<dbReference type="AlphaFoldDB" id="A0AA38S7R8"/>
<keyword evidence="7" id="KW-1185">Reference proteome</keyword>
<evidence type="ECO:0000313" key="6">
    <source>
        <dbReference type="EMBL" id="KAJ9538079.1"/>
    </source>
</evidence>
<reference evidence="6" key="1">
    <citation type="submission" date="2023-03" db="EMBL/GenBank/DDBJ databases">
        <title>Chromosome-scale reference genome and RAD-based genetic map of yellow starthistle (Centaurea solstitialis) reveal putative structural variation and QTLs associated with invader traits.</title>
        <authorList>
            <person name="Reatini B."/>
            <person name="Cang F.A."/>
            <person name="Jiang Q."/>
            <person name="Mckibben M.T.W."/>
            <person name="Barker M.S."/>
            <person name="Rieseberg L.H."/>
            <person name="Dlugosch K.M."/>
        </authorList>
    </citation>
    <scope>NUCLEOTIDE SEQUENCE</scope>
    <source>
        <strain evidence="6">CAN-66</strain>
        <tissue evidence="6">Leaf</tissue>
    </source>
</reference>
<dbReference type="GO" id="GO:0045735">
    <property type="term" value="F:nutrient reservoir activity"/>
    <property type="evidence" value="ECO:0007669"/>
    <property type="project" value="UniProtKB-KW"/>
</dbReference>
<evidence type="ECO:0000259" key="5">
    <source>
        <dbReference type="SMART" id="SM00835"/>
    </source>
</evidence>
<sequence>METKLVAEMADQTVYEGEGGAYYAWTPSKSPLLSEYKLGASKLLLHPLGFVFPHFFDSSKIGYVLQGSCTIGLVTPNTSEETVVVIKKGDVIPFPRGLISWWFNGGDTDFTLIFLGETAKAQVAGEMGYFFLAGAVGFLRGFGSDVVANLFDLNNKEAEQLISSQPAEFIVKLGNGTEFPSPSEGVKGKVYAAIDTPEADVVVKGGGIINSVTETEFPVLAGMGLSAKFVRLEGKAMLAPSYVADGTGRVIYVTKGSGRIRVVGNEGKPSFDGDVAEGELMVVPQFLAAAVIADEGGMELFSIINASNFVFLAKFPMIISMGLEFIFDRPTFEQLAANMSIWKVLPSVVLRSALNISPEFEQLFKSKNADCLMIIPPRN</sequence>
<proteinExistence type="inferred from homology"/>
<accession>A0AA38S7R8</accession>
<feature type="domain" description="Cupin type-1" evidence="5">
    <location>
        <begin position="191"/>
        <end position="362"/>
    </location>
</feature>
<evidence type="ECO:0000256" key="1">
    <source>
        <dbReference type="ARBA" id="ARBA00007178"/>
    </source>
</evidence>
<dbReference type="InterPro" id="IPR014710">
    <property type="entry name" value="RmlC-like_jellyroll"/>
</dbReference>
<organism evidence="6 7">
    <name type="scientific">Centaurea solstitialis</name>
    <name type="common">yellow star-thistle</name>
    <dbReference type="NCBI Taxonomy" id="347529"/>
    <lineage>
        <taxon>Eukaryota</taxon>
        <taxon>Viridiplantae</taxon>
        <taxon>Streptophyta</taxon>
        <taxon>Embryophyta</taxon>
        <taxon>Tracheophyta</taxon>
        <taxon>Spermatophyta</taxon>
        <taxon>Magnoliopsida</taxon>
        <taxon>eudicotyledons</taxon>
        <taxon>Gunneridae</taxon>
        <taxon>Pentapetalae</taxon>
        <taxon>asterids</taxon>
        <taxon>campanulids</taxon>
        <taxon>Asterales</taxon>
        <taxon>Asteraceae</taxon>
        <taxon>Carduoideae</taxon>
        <taxon>Cardueae</taxon>
        <taxon>Centaureinae</taxon>
        <taxon>Centaurea</taxon>
    </lineage>
</organism>
<dbReference type="Pfam" id="PF00190">
    <property type="entry name" value="Cupin_1"/>
    <property type="match status" value="2"/>
</dbReference>
<dbReference type="CDD" id="cd02243">
    <property type="entry name" value="cupin_11S_legumin_C"/>
    <property type="match status" value="1"/>
</dbReference>
<dbReference type="InterPro" id="IPR050253">
    <property type="entry name" value="Seed_Storage-Functional"/>
</dbReference>
<dbReference type="Proteomes" id="UP001172457">
    <property type="component" value="Chromosome 8"/>
</dbReference>
<dbReference type="InterPro" id="IPR011051">
    <property type="entry name" value="RmlC_Cupin_sf"/>
</dbReference>
<dbReference type="EMBL" id="JARYMX010000008">
    <property type="protein sequence ID" value="KAJ9538079.1"/>
    <property type="molecule type" value="Genomic_DNA"/>
</dbReference>
<dbReference type="PRINTS" id="PR00439">
    <property type="entry name" value="11SGLOBULIN"/>
</dbReference>
<evidence type="ECO:0000256" key="4">
    <source>
        <dbReference type="ARBA" id="ARBA00023157"/>
    </source>
</evidence>
<keyword evidence="4" id="KW-1015">Disulfide bond</keyword>
<dbReference type="CDD" id="cd02242">
    <property type="entry name" value="cupin_11S_legumin_N"/>
    <property type="match status" value="1"/>
</dbReference>
<evidence type="ECO:0000256" key="2">
    <source>
        <dbReference type="ARBA" id="ARBA00022761"/>
    </source>
</evidence>
<evidence type="ECO:0000313" key="7">
    <source>
        <dbReference type="Proteomes" id="UP001172457"/>
    </source>
</evidence>
<feature type="domain" description="Cupin type-1" evidence="5">
    <location>
        <begin position="3"/>
        <end position="159"/>
    </location>
</feature>
<evidence type="ECO:0000256" key="3">
    <source>
        <dbReference type="ARBA" id="ARBA00023129"/>
    </source>
</evidence>
<gene>
    <name evidence="6" type="ORF">OSB04_030812</name>
</gene>
<dbReference type="PANTHER" id="PTHR31189:SF45">
    <property type="entry name" value="OS09G0552500 PROTEIN"/>
    <property type="match status" value="1"/>
</dbReference>
<name>A0AA38S7R8_9ASTR</name>
<keyword evidence="2" id="KW-0758">Storage protein</keyword>